<dbReference type="PATRIC" id="fig|199.248.peg.223"/>
<dbReference type="PROSITE" id="PS51085">
    <property type="entry name" value="2FE2S_FER_2"/>
    <property type="match status" value="1"/>
</dbReference>
<dbReference type="GO" id="GO:0046872">
    <property type="term" value="F:metal ion binding"/>
    <property type="evidence" value="ECO:0007669"/>
    <property type="project" value="UniProtKB-KW"/>
</dbReference>
<dbReference type="Pfam" id="PF00037">
    <property type="entry name" value="Fer4"/>
    <property type="match status" value="1"/>
</dbReference>
<reference evidence="9" key="1">
    <citation type="submission" date="2015-08" db="EMBL/GenBank/DDBJ databases">
        <title>Comparative genomics of the Campylobacter concisus group.</title>
        <authorList>
            <person name="Miller W.G."/>
            <person name="Yee E."/>
            <person name="Chapman M.H."/>
            <person name="Huynh S."/>
            <person name="Bono J.L."/>
            <person name="On S.L.W."/>
            <person name="St Leger J."/>
            <person name="Foster G."/>
            <person name="Parker C.T."/>
        </authorList>
    </citation>
    <scope>NUCLEOTIDE SEQUENCE [LARGE SCALE GENOMIC DNA]</scope>
    <source>
        <strain evidence="9">ATCC 33237</strain>
    </source>
</reference>
<dbReference type="PROSITE" id="PS00198">
    <property type="entry name" value="4FE4S_FER_1"/>
    <property type="match status" value="1"/>
</dbReference>
<evidence type="ECO:0000256" key="1">
    <source>
        <dbReference type="ARBA" id="ARBA00022485"/>
    </source>
</evidence>
<keyword evidence="8" id="KW-0560">Oxidoreductase</keyword>
<keyword evidence="1" id="KW-0004">4Fe-4S</keyword>
<dbReference type="GO" id="GO:0016491">
    <property type="term" value="F:oxidoreductase activity"/>
    <property type="evidence" value="ECO:0007669"/>
    <property type="project" value="UniProtKB-KW"/>
</dbReference>
<dbReference type="SMART" id="SM00929">
    <property type="entry name" value="NADH-G_4Fe-4S_3"/>
    <property type="match status" value="1"/>
</dbReference>
<dbReference type="Proteomes" id="UP000066049">
    <property type="component" value="Chromosome"/>
</dbReference>
<dbReference type="EMBL" id="CP012541">
    <property type="protein sequence ID" value="ALF46920.1"/>
    <property type="molecule type" value="Genomic_DNA"/>
</dbReference>
<dbReference type="InterPro" id="IPR036010">
    <property type="entry name" value="2Fe-2S_ferredoxin-like_sf"/>
</dbReference>
<evidence type="ECO:0000259" key="7">
    <source>
        <dbReference type="PROSITE" id="PS51839"/>
    </source>
</evidence>
<dbReference type="InterPro" id="IPR017900">
    <property type="entry name" value="4Fe4S_Fe_S_CS"/>
</dbReference>
<keyword evidence="2" id="KW-0479">Metal-binding</keyword>
<keyword evidence="4" id="KW-0411">Iron-sulfur</keyword>
<evidence type="ECO:0000259" key="5">
    <source>
        <dbReference type="PROSITE" id="PS51085"/>
    </source>
</evidence>
<dbReference type="GeneID" id="28661878"/>
<dbReference type="EC" id="1.6.5.3" evidence="8"/>
<dbReference type="KEGG" id="ccoc:CCON33237_0210"/>
<dbReference type="SUPFAM" id="SSF54292">
    <property type="entry name" value="2Fe-2S ferredoxin-like"/>
    <property type="match status" value="1"/>
</dbReference>
<evidence type="ECO:0000256" key="3">
    <source>
        <dbReference type="ARBA" id="ARBA00023004"/>
    </source>
</evidence>
<feature type="domain" description="4Fe-4S His(Cys)3-ligated-type" evidence="7">
    <location>
        <begin position="75"/>
        <end position="114"/>
    </location>
</feature>
<dbReference type="RefSeq" id="WP_054196022.1">
    <property type="nucleotide sequence ID" value="NZ_CP012541.1"/>
</dbReference>
<organism evidence="8 9">
    <name type="scientific">Campylobacter concisus</name>
    <dbReference type="NCBI Taxonomy" id="199"/>
    <lineage>
        <taxon>Bacteria</taxon>
        <taxon>Pseudomonadati</taxon>
        <taxon>Campylobacterota</taxon>
        <taxon>Epsilonproteobacteria</taxon>
        <taxon>Campylobacterales</taxon>
        <taxon>Campylobacteraceae</taxon>
        <taxon>Campylobacter</taxon>
    </lineage>
</organism>
<proteinExistence type="predicted"/>
<dbReference type="AlphaFoldDB" id="A0A0M4SS09"/>
<evidence type="ECO:0000256" key="4">
    <source>
        <dbReference type="ARBA" id="ARBA00023014"/>
    </source>
</evidence>
<name>A0A0M4SS09_9BACT</name>
<feature type="domain" description="4Fe-4S ferredoxin-type" evidence="6">
    <location>
        <begin position="194"/>
        <end position="224"/>
    </location>
</feature>
<sequence length="766" mass="85580">MKISINDQILEADEGESILNIARANGIYIPALCYLSGCSPTLACRLCMVEANGKVVYSCNAKAKEDMQIYTNTPEIAAERNAIMQTYCVNHPIQCGVCDKSGECELQNLTTHLKVNEQKFAISDTHKPHKEWGLINYDPALCIVCERCVTVCKDRIGESALKTVPRGIEVPKELKESMPKDAYAVFSKMQKSLIGPSVGESLDCSFCGECISVCPTGALISSHFQYSTNIWELNPIPAANPHQSDCELIYYDIKEKSTSDRSKQIYRVSNDFTFGEVSGAARFGYDFHNELACKNEEKFEEIVLNIKNGAIKNIKFNSFITNEEALILERLREKFDLNLINNEALNYQKFLNKFSEFSGLSSYNADYEDIKKSDFIITAGSFLRHESPVTSFKLNNALKMNKAAGIYFHHIEDKVVKKYSKNFVCVTYKPGKLEQILLFVLKNWGENLPKKLSERLANFDENFGLDISALSEGKSKFTLILGSDFYTDENANLLAALAGIIATSTPFRVMLIPPRTNSLGVAKICTLSSEKKPGKTLGYNENGDYKFSIFEGDLDTAALNQQEGTFTNINNDVVPTNVAIPHKGYFLNDIANALGLIAENTIDYTPLLPKEKGYRGIKFDDLENFYASDGTSKRGYKLEILNFIPNNDIEPLLKDSESVNLKDDEALISLANPINLPSFFANYATQTAKRAKLYASSEFIAKFEISQNEAVILEKNEHKLAICMDIDDELDGLAAYLGDYDDKLDLSLIFNGKNYVAVKILKVSDE</sequence>
<dbReference type="PANTHER" id="PTHR24960">
    <property type="entry name" value="PHOTOSYSTEM I IRON-SULFUR CENTER-RELATED"/>
    <property type="match status" value="1"/>
</dbReference>
<evidence type="ECO:0000256" key="2">
    <source>
        <dbReference type="ARBA" id="ARBA00022723"/>
    </source>
</evidence>
<feature type="domain" description="4Fe-4S ferredoxin-type" evidence="6">
    <location>
        <begin position="133"/>
        <end position="162"/>
    </location>
</feature>
<evidence type="ECO:0000313" key="8">
    <source>
        <dbReference type="EMBL" id="ALF46920.1"/>
    </source>
</evidence>
<dbReference type="SUPFAM" id="SSF54862">
    <property type="entry name" value="4Fe-4S ferredoxins"/>
    <property type="match status" value="1"/>
</dbReference>
<keyword evidence="3" id="KW-0408">Iron</keyword>
<dbReference type="InterPro" id="IPR050157">
    <property type="entry name" value="PSI_iron-sulfur_center"/>
</dbReference>
<dbReference type="InterPro" id="IPR001041">
    <property type="entry name" value="2Fe-2S_ferredoxin-type"/>
</dbReference>
<evidence type="ECO:0000259" key="6">
    <source>
        <dbReference type="PROSITE" id="PS51379"/>
    </source>
</evidence>
<gene>
    <name evidence="8" type="primary">nuoG</name>
    <name evidence="8" type="ORF">CCON33237_0210</name>
</gene>
<dbReference type="Pfam" id="PF13510">
    <property type="entry name" value="Fer2_4"/>
    <property type="match status" value="1"/>
</dbReference>
<dbReference type="PANTHER" id="PTHR24960:SF84">
    <property type="entry name" value="HYDROGENASE SUBUNIT"/>
    <property type="match status" value="1"/>
</dbReference>
<dbReference type="NCBIfam" id="NF006305">
    <property type="entry name" value="PRK08493.1"/>
    <property type="match status" value="1"/>
</dbReference>
<dbReference type="SUPFAM" id="SSF53706">
    <property type="entry name" value="Formate dehydrogenase/DMSO reductase, domains 1-3"/>
    <property type="match status" value="1"/>
</dbReference>
<dbReference type="Gene3D" id="3.30.70.20">
    <property type="match status" value="1"/>
</dbReference>
<dbReference type="Pfam" id="PF10588">
    <property type="entry name" value="NADH-G_4Fe-4S_3"/>
    <property type="match status" value="1"/>
</dbReference>
<dbReference type="InterPro" id="IPR017896">
    <property type="entry name" value="4Fe4S_Fe-S-bd"/>
</dbReference>
<feature type="domain" description="2Fe-2S ferredoxin-type" evidence="5">
    <location>
        <begin position="1"/>
        <end position="75"/>
    </location>
</feature>
<dbReference type="InterPro" id="IPR019574">
    <property type="entry name" value="NADH_UbQ_OxRdtase_Gsu_4Fe4S-bd"/>
</dbReference>
<dbReference type="GO" id="GO:0051539">
    <property type="term" value="F:4 iron, 4 sulfur cluster binding"/>
    <property type="evidence" value="ECO:0007669"/>
    <property type="project" value="UniProtKB-KW"/>
</dbReference>
<dbReference type="PROSITE" id="PS51379">
    <property type="entry name" value="4FE4S_FER_2"/>
    <property type="match status" value="2"/>
</dbReference>
<protein>
    <submittedName>
        <fullName evidence="8">NADH:quinone oxidoreductase I, chain G</fullName>
        <ecNumber evidence="8">1.6.5.3</ecNumber>
    </submittedName>
</protein>
<dbReference type="PROSITE" id="PS51839">
    <property type="entry name" value="4FE4S_HC3"/>
    <property type="match status" value="1"/>
</dbReference>
<dbReference type="CDD" id="cd00207">
    <property type="entry name" value="fer2"/>
    <property type="match status" value="1"/>
</dbReference>
<dbReference type="Gene3D" id="3.10.20.740">
    <property type="match status" value="1"/>
</dbReference>
<evidence type="ECO:0000313" key="9">
    <source>
        <dbReference type="Proteomes" id="UP000066049"/>
    </source>
</evidence>
<accession>A0A0M4SS09</accession>